<dbReference type="GO" id="GO:0052621">
    <property type="term" value="F:diguanylate cyclase activity"/>
    <property type="evidence" value="ECO:0007669"/>
    <property type="project" value="TreeGrafter"/>
</dbReference>
<dbReference type="InterPro" id="IPR029787">
    <property type="entry name" value="Nucleotide_cyclase"/>
</dbReference>
<comment type="caution">
    <text evidence="3">The sequence shown here is derived from an EMBL/GenBank/DDBJ whole genome shotgun (WGS) entry which is preliminary data.</text>
</comment>
<reference evidence="3 4" key="1">
    <citation type="submission" date="2019-07" db="EMBL/GenBank/DDBJ databases">
        <authorList>
            <person name="Kim J."/>
        </authorList>
    </citation>
    <scope>NUCLEOTIDE SEQUENCE [LARGE SCALE GENOMIC DNA]</scope>
    <source>
        <strain evidence="3 4">JC52</strain>
    </source>
</reference>
<gene>
    <name evidence="3" type="ORF">FPZ49_09505</name>
</gene>
<sequence length="214" mass="24520">MKYTGRIVITVVVVVLIGIMRIYGNLYYNYPLESIPFLGIIAMLVCWWLGGQYDKVKFYAEKDILTEIYNRRFVIEMFPKIMAQMDKRNGNLILFLMDVDHFKMINDTYGHEMGDRVLQYMAKVFMSSTTKNEIVARWAGDEFLIISPFSDGTSGVIIERIQDALKALSGQLNMDVSVSIGTATYPHDAETLDALLNIADRQMYVTKARRKSLV</sequence>
<dbReference type="AlphaFoldDB" id="A0A559KDR5"/>
<dbReference type="EMBL" id="VNJI01000009">
    <property type="protein sequence ID" value="TVY10286.1"/>
    <property type="molecule type" value="Genomic_DNA"/>
</dbReference>
<accession>A0A559KDR5</accession>
<dbReference type="RefSeq" id="WP_144845874.1">
    <property type="nucleotide sequence ID" value="NZ_VNJI01000009.1"/>
</dbReference>
<dbReference type="InterPro" id="IPR043128">
    <property type="entry name" value="Rev_trsase/Diguanyl_cyclase"/>
</dbReference>
<feature type="transmembrane region" description="Helical" evidence="1">
    <location>
        <begin position="34"/>
        <end position="50"/>
    </location>
</feature>
<keyword evidence="1" id="KW-0812">Transmembrane</keyword>
<dbReference type="SUPFAM" id="SSF55073">
    <property type="entry name" value="Nucleotide cyclase"/>
    <property type="match status" value="1"/>
</dbReference>
<dbReference type="PANTHER" id="PTHR45138">
    <property type="entry name" value="REGULATORY COMPONENTS OF SENSORY TRANSDUCTION SYSTEM"/>
    <property type="match status" value="1"/>
</dbReference>
<dbReference type="OrthoDB" id="9759607at2"/>
<evidence type="ECO:0000313" key="3">
    <source>
        <dbReference type="EMBL" id="TVY10286.1"/>
    </source>
</evidence>
<dbReference type="Pfam" id="PF00990">
    <property type="entry name" value="GGDEF"/>
    <property type="match status" value="1"/>
</dbReference>
<keyword evidence="1" id="KW-0472">Membrane</keyword>
<dbReference type="InterPro" id="IPR050469">
    <property type="entry name" value="Diguanylate_Cyclase"/>
</dbReference>
<dbReference type="PROSITE" id="PS50887">
    <property type="entry name" value="GGDEF"/>
    <property type="match status" value="1"/>
</dbReference>
<dbReference type="Gene3D" id="3.30.70.270">
    <property type="match status" value="1"/>
</dbReference>
<feature type="domain" description="GGDEF" evidence="2">
    <location>
        <begin position="90"/>
        <end position="214"/>
    </location>
</feature>
<evidence type="ECO:0000256" key="1">
    <source>
        <dbReference type="SAM" id="Phobius"/>
    </source>
</evidence>
<dbReference type="NCBIfam" id="TIGR00254">
    <property type="entry name" value="GGDEF"/>
    <property type="match status" value="1"/>
</dbReference>
<proteinExistence type="predicted"/>
<dbReference type="SMART" id="SM00267">
    <property type="entry name" value="GGDEF"/>
    <property type="match status" value="1"/>
</dbReference>
<organism evidence="3 4">
    <name type="scientific">Paenibacillus cremeus</name>
    <dbReference type="NCBI Taxonomy" id="2163881"/>
    <lineage>
        <taxon>Bacteria</taxon>
        <taxon>Bacillati</taxon>
        <taxon>Bacillota</taxon>
        <taxon>Bacilli</taxon>
        <taxon>Bacillales</taxon>
        <taxon>Paenibacillaceae</taxon>
        <taxon>Paenibacillus</taxon>
    </lineage>
</organism>
<evidence type="ECO:0000259" key="2">
    <source>
        <dbReference type="PROSITE" id="PS50887"/>
    </source>
</evidence>
<dbReference type="Proteomes" id="UP000317036">
    <property type="component" value="Unassembled WGS sequence"/>
</dbReference>
<name>A0A559KDR5_9BACL</name>
<dbReference type="CDD" id="cd01949">
    <property type="entry name" value="GGDEF"/>
    <property type="match status" value="1"/>
</dbReference>
<feature type="transmembrane region" description="Helical" evidence="1">
    <location>
        <begin position="7"/>
        <end position="28"/>
    </location>
</feature>
<keyword evidence="1" id="KW-1133">Transmembrane helix</keyword>
<dbReference type="PANTHER" id="PTHR45138:SF9">
    <property type="entry name" value="DIGUANYLATE CYCLASE DGCM-RELATED"/>
    <property type="match status" value="1"/>
</dbReference>
<evidence type="ECO:0000313" key="4">
    <source>
        <dbReference type="Proteomes" id="UP000317036"/>
    </source>
</evidence>
<dbReference type="InterPro" id="IPR000160">
    <property type="entry name" value="GGDEF_dom"/>
</dbReference>
<protein>
    <submittedName>
        <fullName evidence="3">GGDEF domain-containing protein</fullName>
    </submittedName>
</protein>
<keyword evidence="4" id="KW-1185">Reference proteome</keyword>